<sequence>SIARALAADPDVLVCDEVTSALDDRTAGAVMDLLEDLRESRGLSLVLISHDLRLVASRTENLLVLSAGRVVDSGSTRQILGPEAVAR</sequence>
<feature type="non-terminal residue" evidence="5">
    <location>
        <position position="1"/>
    </location>
</feature>
<dbReference type="PANTHER" id="PTHR43776:SF7">
    <property type="entry name" value="D,D-DIPEPTIDE TRANSPORT ATP-BINDING PROTEIN DDPF-RELATED"/>
    <property type="match status" value="1"/>
</dbReference>
<comment type="caution">
    <text evidence="5">The sequence shown here is derived from an EMBL/GenBank/DDBJ whole genome shotgun (WGS) entry which is preliminary data.</text>
</comment>
<keyword evidence="3" id="KW-0547">Nucleotide-binding</keyword>
<keyword evidence="6" id="KW-1185">Reference proteome</keyword>
<evidence type="ECO:0000256" key="4">
    <source>
        <dbReference type="ARBA" id="ARBA00022840"/>
    </source>
</evidence>
<dbReference type="Proteomes" id="UP001598448">
    <property type="component" value="Unassembled WGS sequence"/>
</dbReference>
<name>A0ABW6FUR7_9ACTN</name>
<evidence type="ECO:0000256" key="1">
    <source>
        <dbReference type="ARBA" id="ARBA00005417"/>
    </source>
</evidence>
<proteinExistence type="inferred from homology"/>
<organism evidence="5 6">
    <name type="scientific">Streptomyces albidochromogenes</name>
    <dbReference type="NCBI Taxonomy" id="329524"/>
    <lineage>
        <taxon>Bacteria</taxon>
        <taxon>Bacillati</taxon>
        <taxon>Actinomycetota</taxon>
        <taxon>Actinomycetes</taxon>
        <taxon>Kitasatosporales</taxon>
        <taxon>Streptomycetaceae</taxon>
        <taxon>Streptomyces</taxon>
    </lineage>
</organism>
<evidence type="ECO:0000256" key="3">
    <source>
        <dbReference type="ARBA" id="ARBA00022741"/>
    </source>
</evidence>
<protein>
    <submittedName>
        <fullName evidence="5">ABC transporter ATP-binding protein</fullName>
    </submittedName>
</protein>
<dbReference type="EMBL" id="JBHXIJ010000170">
    <property type="protein sequence ID" value="MFD5101569.1"/>
    <property type="molecule type" value="Genomic_DNA"/>
</dbReference>
<dbReference type="InterPro" id="IPR027417">
    <property type="entry name" value="P-loop_NTPase"/>
</dbReference>
<keyword evidence="2" id="KW-0813">Transport</keyword>
<dbReference type="SUPFAM" id="SSF52540">
    <property type="entry name" value="P-loop containing nucleoside triphosphate hydrolases"/>
    <property type="match status" value="1"/>
</dbReference>
<accession>A0ABW6FUR7</accession>
<dbReference type="InterPro" id="IPR050319">
    <property type="entry name" value="ABC_transp_ATP-bind"/>
</dbReference>
<dbReference type="GO" id="GO:0005524">
    <property type="term" value="F:ATP binding"/>
    <property type="evidence" value="ECO:0007669"/>
    <property type="project" value="UniProtKB-KW"/>
</dbReference>
<dbReference type="PANTHER" id="PTHR43776">
    <property type="entry name" value="TRANSPORT ATP-BINDING PROTEIN"/>
    <property type="match status" value="1"/>
</dbReference>
<evidence type="ECO:0000313" key="6">
    <source>
        <dbReference type="Proteomes" id="UP001598448"/>
    </source>
</evidence>
<comment type="similarity">
    <text evidence="1">Belongs to the ABC transporter superfamily.</text>
</comment>
<reference evidence="5 6" key="1">
    <citation type="submission" date="2024-09" db="EMBL/GenBank/DDBJ databases">
        <title>The Natural Products Discovery Center: Release of the First 8490 Sequenced Strains for Exploring Actinobacteria Biosynthetic Diversity.</title>
        <authorList>
            <person name="Kalkreuter E."/>
            <person name="Kautsar S.A."/>
            <person name="Yang D."/>
            <person name="Bader C.D."/>
            <person name="Teijaro C.N."/>
            <person name="Fluegel L."/>
            <person name="Davis C.M."/>
            <person name="Simpson J.R."/>
            <person name="Lauterbach L."/>
            <person name="Steele A.D."/>
            <person name="Gui C."/>
            <person name="Meng S."/>
            <person name="Li G."/>
            <person name="Viehrig K."/>
            <person name="Ye F."/>
            <person name="Su P."/>
            <person name="Kiefer A.F."/>
            <person name="Nichols A."/>
            <person name="Cepeda A.J."/>
            <person name="Yan W."/>
            <person name="Fan B."/>
            <person name="Jiang Y."/>
            <person name="Adhikari A."/>
            <person name="Zheng C.-J."/>
            <person name="Schuster L."/>
            <person name="Cowan T.M."/>
            <person name="Smanski M.J."/>
            <person name="Chevrette M.G."/>
            <person name="De Carvalho L.P.S."/>
            <person name="Shen B."/>
        </authorList>
    </citation>
    <scope>NUCLEOTIDE SEQUENCE [LARGE SCALE GENOMIC DNA]</scope>
    <source>
        <strain evidence="5 6">NPDC058348</strain>
    </source>
</reference>
<gene>
    <name evidence="5" type="ORF">ACFWJN_21770</name>
</gene>
<keyword evidence="4 5" id="KW-0067">ATP-binding</keyword>
<evidence type="ECO:0000256" key="2">
    <source>
        <dbReference type="ARBA" id="ARBA00022448"/>
    </source>
</evidence>
<dbReference type="Gene3D" id="3.40.50.300">
    <property type="entry name" value="P-loop containing nucleotide triphosphate hydrolases"/>
    <property type="match status" value="1"/>
</dbReference>
<evidence type="ECO:0000313" key="5">
    <source>
        <dbReference type="EMBL" id="MFD5101569.1"/>
    </source>
</evidence>